<evidence type="ECO:0000313" key="2">
    <source>
        <dbReference type="Proteomes" id="UP000824136"/>
    </source>
</evidence>
<reference evidence="1" key="1">
    <citation type="submission" date="2020-10" db="EMBL/GenBank/DDBJ databases">
        <authorList>
            <person name="Gilroy R."/>
        </authorList>
    </citation>
    <scope>NUCLEOTIDE SEQUENCE</scope>
    <source>
        <strain evidence="1">CHK33-4379</strain>
    </source>
</reference>
<evidence type="ECO:0000313" key="1">
    <source>
        <dbReference type="EMBL" id="HIT59450.1"/>
    </source>
</evidence>
<reference evidence="1" key="2">
    <citation type="journal article" date="2021" name="PeerJ">
        <title>Extensive microbial diversity within the chicken gut microbiome revealed by metagenomics and culture.</title>
        <authorList>
            <person name="Gilroy R."/>
            <person name="Ravi A."/>
            <person name="Getino M."/>
            <person name="Pursley I."/>
            <person name="Horton D.L."/>
            <person name="Alikhan N.F."/>
            <person name="Baker D."/>
            <person name="Gharbi K."/>
            <person name="Hall N."/>
            <person name="Watson M."/>
            <person name="Adriaenssens E.M."/>
            <person name="Foster-Nyarko E."/>
            <person name="Jarju S."/>
            <person name="Secka A."/>
            <person name="Antonio M."/>
            <person name="Oren A."/>
            <person name="Chaudhuri R.R."/>
            <person name="La Ragione R."/>
            <person name="Hildebrand F."/>
            <person name="Pallen M.J."/>
        </authorList>
    </citation>
    <scope>NUCLEOTIDE SEQUENCE</scope>
    <source>
        <strain evidence="1">CHK33-4379</strain>
    </source>
</reference>
<dbReference type="AlphaFoldDB" id="A0A9D1KKP1"/>
<sequence length="86" mass="10036">MRKYFFGCRCFILLAKKVPSLIPTENGQMHPLISKKFIPSLIWNWSVKTQPVSEKIFEKEQKNLPAGSGEQGILAFLLFEYQRKNF</sequence>
<dbReference type="Proteomes" id="UP000824136">
    <property type="component" value="Unassembled WGS sequence"/>
</dbReference>
<dbReference type="EMBL" id="DVLL01000021">
    <property type="protein sequence ID" value="HIT59450.1"/>
    <property type="molecule type" value="Genomic_DNA"/>
</dbReference>
<protein>
    <submittedName>
        <fullName evidence="1">Uncharacterized protein</fullName>
    </submittedName>
</protein>
<comment type="caution">
    <text evidence="1">The sequence shown here is derived from an EMBL/GenBank/DDBJ whole genome shotgun (WGS) entry which is preliminary data.</text>
</comment>
<proteinExistence type="predicted"/>
<name>A0A9D1KKP1_9FIRM</name>
<accession>A0A9D1KKP1</accession>
<organism evidence="1 2">
    <name type="scientific">Candidatus Faeciplasma pullistercoris</name>
    <dbReference type="NCBI Taxonomy" id="2840800"/>
    <lineage>
        <taxon>Bacteria</taxon>
        <taxon>Bacillati</taxon>
        <taxon>Bacillota</taxon>
        <taxon>Clostridia</taxon>
        <taxon>Eubacteriales</taxon>
        <taxon>Oscillospiraceae</taxon>
        <taxon>Oscillospiraceae incertae sedis</taxon>
        <taxon>Candidatus Faeciplasma</taxon>
    </lineage>
</organism>
<gene>
    <name evidence="1" type="ORF">IAC39_07055</name>
</gene>